<dbReference type="SMART" id="SM00547">
    <property type="entry name" value="ZnF_RBZ"/>
    <property type="match status" value="2"/>
</dbReference>
<proteinExistence type="predicted"/>
<feature type="region of interest" description="Disordered" evidence="4">
    <location>
        <begin position="96"/>
        <end position="137"/>
    </location>
</feature>
<dbReference type="GO" id="GO:0008270">
    <property type="term" value="F:zinc ion binding"/>
    <property type="evidence" value="ECO:0007669"/>
    <property type="project" value="UniProtKB-KW"/>
</dbReference>
<protein>
    <submittedName>
        <fullName evidence="6">Protein containing Zinc finger, RanBP2-type domain protein</fullName>
    </submittedName>
</protein>
<evidence type="ECO:0000256" key="3">
    <source>
        <dbReference type="ARBA" id="ARBA00022833"/>
    </source>
</evidence>
<feature type="compositionally biased region" description="Basic and acidic residues" evidence="4">
    <location>
        <begin position="97"/>
        <end position="125"/>
    </location>
</feature>
<gene>
    <name evidence="6" type="ORF">OBE_15589</name>
</gene>
<keyword evidence="2" id="KW-0863">Zinc-finger</keyword>
<evidence type="ECO:0000259" key="5">
    <source>
        <dbReference type="PROSITE" id="PS50199"/>
    </source>
</evidence>
<dbReference type="Gene3D" id="4.10.1060.10">
    <property type="entry name" value="Zinc finger, RanBP2-type"/>
    <property type="match status" value="1"/>
</dbReference>
<evidence type="ECO:0000256" key="4">
    <source>
        <dbReference type="SAM" id="MobiDB-lite"/>
    </source>
</evidence>
<name>K1RWI5_9ZZZZ</name>
<reference evidence="6" key="1">
    <citation type="journal article" date="2013" name="Environ. Microbiol.">
        <title>Microbiota from the distal guts of lean and obese adolescents exhibit partial functional redundancy besides clear differences in community structure.</title>
        <authorList>
            <person name="Ferrer M."/>
            <person name="Ruiz A."/>
            <person name="Lanza F."/>
            <person name="Haange S.B."/>
            <person name="Oberbach A."/>
            <person name="Till H."/>
            <person name="Bargiela R."/>
            <person name="Campoy C."/>
            <person name="Segura M.T."/>
            <person name="Richter M."/>
            <person name="von Bergen M."/>
            <person name="Seifert J."/>
            <person name="Suarez A."/>
        </authorList>
    </citation>
    <scope>NUCLEOTIDE SEQUENCE</scope>
</reference>
<evidence type="ECO:0000313" key="6">
    <source>
        <dbReference type="EMBL" id="EKC47659.1"/>
    </source>
</evidence>
<dbReference type="SUPFAM" id="SSF90209">
    <property type="entry name" value="Ran binding protein zinc finger-like"/>
    <property type="match status" value="1"/>
</dbReference>
<dbReference type="AlphaFoldDB" id="K1RWI5"/>
<dbReference type="EMBL" id="AJWZ01010719">
    <property type="protein sequence ID" value="EKC47659.1"/>
    <property type="molecule type" value="Genomic_DNA"/>
</dbReference>
<dbReference type="InterPro" id="IPR036443">
    <property type="entry name" value="Znf_RanBP2_sf"/>
</dbReference>
<dbReference type="Pfam" id="PF00641">
    <property type="entry name" value="Zn_ribbon_RanBP"/>
    <property type="match status" value="1"/>
</dbReference>
<sequence length="147" mass="17037">MGKIVVGRWDCSYCGTKGIRGSERECPNCGRPRGEDVKFYVDDPKDYVPEDEATKISKEPDWMCEFCGSYNSAKLTKCMSCGAERGKSKDYFQVQEANREKESGKAETTENEFEQNHEKEEKYQHFESQQEDYSQHDFSSYNLANIF</sequence>
<dbReference type="InterPro" id="IPR001876">
    <property type="entry name" value="Znf_RanBP2"/>
</dbReference>
<organism evidence="6">
    <name type="scientific">human gut metagenome</name>
    <dbReference type="NCBI Taxonomy" id="408170"/>
    <lineage>
        <taxon>unclassified sequences</taxon>
        <taxon>metagenomes</taxon>
        <taxon>organismal metagenomes</taxon>
    </lineage>
</organism>
<dbReference type="PROSITE" id="PS01358">
    <property type="entry name" value="ZF_RANBP2_1"/>
    <property type="match status" value="1"/>
</dbReference>
<comment type="caution">
    <text evidence="6">The sequence shown here is derived from an EMBL/GenBank/DDBJ whole genome shotgun (WGS) entry which is preliminary data.</text>
</comment>
<evidence type="ECO:0000256" key="2">
    <source>
        <dbReference type="ARBA" id="ARBA00022771"/>
    </source>
</evidence>
<evidence type="ECO:0000256" key="1">
    <source>
        <dbReference type="ARBA" id="ARBA00022723"/>
    </source>
</evidence>
<feature type="domain" description="RanBP2-type" evidence="5">
    <location>
        <begin position="58"/>
        <end position="87"/>
    </location>
</feature>
<keyword evidence="3" id="KW-0862">Zinc</keyword>
<dbReference type="PROSITE" id="PS50199">
    <property type="entry name" value="ZF_RANBP2_2"/>
    <property type="match status" value="1"/>
</dbReference>
<keyword evidence="1" id="KW-0479">Metal-binding</keyword>
<accession>K1RWI5</accession>